<evidence type="ECO:0000256" key="1">
    <source>
        <dbReference type="ARBA" id="ARBA00022729"/>
    </source>
</evidence>
<dbReference type="NCBIfam" id="TIGR04183">
    <property type="entry name" value="Por_Secre_tail"/>
    <property type="match status" value="1"/>
</dbReference>
<dbReference type="Proteomes" id="UP000009186">
    <property type="component" value="Chromosome"/>
</dbReference>
<dbReference type="KEGG" id="fbr:FBFL15_1444"/>
<feature type="domain" description="Secretion system C-terminal sorting" evidence="3">
    <location>
        <begin position="597"/>
        <end position="665"/>
    </location>
</feature>
<evidence type="ECO:0000313" key="4">
    <source>
        <dbReference type="EMBL" id="CCB69514.1"/>
    </source>
</evidence>
<dbReference type="Gene3D" id="3.20.20.80">
    <property type="entry name" value="Glycosidases"/>
    <property type="match status" value="1"/>
</dbReference>
<dbReference type="SUPFAM" id="SSF51445">
    <property type="entry name" value="(Trans)glycosidases"/>
    <property type="match status" value="1"/>
</dbReference>
<evidence type="ECO:0000313" key="5">
    <source>
        <dbReference type="Proteomes" id="UP000009186"/>
    </source>
</evidence>
<feature type="signal peptide" evidence="2">
    <location>
        <begin position="1"/>
        <end position="24"/>
    </location>
</feature>
<protein>
    <recommendedName>
        <fullName evidence="3">Secretion system C-terminal sorting domain-containing protein</fullName>
    </recommendedName>
</protein>
<dbReference type="InterPro" id="IPR017853">
    <property type="entry name" value="GH"/>
</dbReference>
<keyword evidence="5" id="KW-1185">Reference proteome</keyword>
<accession>G2Z0W9</accession>
<name>G2Z0W9_FLABF</name>
<dbReference type="RefSeq" id="WP_014083981.1">
    <property type="nucleotide sequence ID" value="NC_016001.1"/>
</dbReference>
<sequence length="667" mass="75870">MEKQNKNYILNVISFILCSLSLNAQTTILPINSYGVWDRSNTYDISVNTDYNYLRGKSADVNWEDVQPNNSNQYDWSEIQTILQAASNNNQMVNISVGVGPDAPAWIYANGVESVATNDTQHPNWTQYPYYLDIDYKTYYFNMIDSFGNFLRTLPSNLFSKIAYIQVKTGCTGDEVAYKGTPLNATYTISDNQWRAFRLEVFEKFRLTFNTGNSNTQIGLLFNNIDPVDEPLEWQWVTNNVTYGFGTKGGAYARGHHLSDEQDFKTTWTPYLVNPQGLHLFSAAEMDQTWTKPLYQINVPLGFYWGALSGLNTGLSVWLVTQSALQEAQARPELHDVFKMFNKYSKQMYPSTADAAYSIFHEGLNSQNTVKFPENIYGQANQSNQARYTAICNAYAAKGAQMDHVFAATKGQVWQRDQQTGYNDAGWNIHEGNYERWITQINPNETSIGLFRVRGVLNSNSSKYDRFARSFENSSGKDTMYFKFDSDVFSLSDPNSLTFKITWLDKNANSTWALKYYNSSGLQTALYITGIGDNQWKTTNVTIQNPIITQNGVLGSDFMLVNTDTIDDIFHGIEVDITRTGTLSSIDYNSENSETLIFPNPTSSIIYWNKNIVLDEIIIYNSKGQVVSNINNPKNNSFSLINLEKGIYFIVFLKEKKRVLTKQVIKE</sequence>
<feature type="chain" id="PRO_5003440942" description="Secretion system C-terminal sorting domain-containing protein" evidence="2">
    <location>
        <begin position="25"/>
        <end position="667"/>
    </location>
</feature>
<dbReference type="HOGENOM" id="CLU_454875_0_0_10"/>
<organism evidence="4 5">
    <name type="scientific">Flavobacterium branchiophilum (strain FL-15)</name>
    <dbReference type="NCBI Taxonomy" id="1034807"/>
    <lineage>
        <taxon>Bacteria</taxon>
        <taxon>Pseudomonadati</taxon>
        <taxon>Bacteroidota</taxon>
        <taxon>Flavobacteriia</taxon>
        <taxon>Flavobacteriales</taxon>
        <taxon>Flavobacteriaceae</taxon>
        <taxon>Flavobacterium</taxon>
    </lineage>
</organism>
<proteinExistence type="predicted"/>
<evidence type="ECO:0000256" key="2">
    <source>
        <dbReference type="SAM" id="SignalP"/>
    </source>
</evidence>
<evidence type="ECO:0000259" key="3">
    <source>
        <dbReference type="Pfam" id="PF18962"/>
    </source>
</evidence>
<dbReference type="AlphaFoldDB" id="G2Z0W9"/>
<reference evidence="4 5" key="1">
    <citation type="journal article" date="2011" name="Appl. Environ. Microbiol.">
        <title>Complete genome sequence of the fish pathogen Flavobacterium branchiophilum.</title>
        <authorList>
            <consortium name="1:IP"/>
            <consortium name="Microbial Evolutionary Genomics,F-75015 Paris"/>
            <consortium name="France 2:CNRS"/>
            <consortium name="URA2171"/>
            <consortium name="F-75015 Paris,France 3:Unite de Virologie et Immunologie Mol."/>
            <consortium name="INRA,78352 Jouy en Josas Cedex"/>
            <consortium name="France. 4:Unite de Mathemathique"/>
            <consortium name="Informatique et Genome,INRA"/>
            <consortium name="78352 Jouy en Josas Cedex"/>
            <consortium name="France. 5:CEA/Genoscope"/>
            <consortium name="Evry"/>
            <consortium name="France"/>
            <person name="Touchon M."/>
            <person name="Barbier P."/>
            <person name="Bernardet J.F."/>
            <person name="Loux V."/>
            <person name="Vacherie B."/>
            <person name="Barbe V."/>
            <person name="Rocha E.P."/>
            <person name="Duchaud E."/>
        </authorList>
    </citation>
    <scope>NUCLEOTIDE SEQUENCE [LARGE SCALE GENOMIC DNA]</scope>
    <source>
        <strain evidence="4 5">FL-15</strain>
    </source>
</reference>
<gene>
    <name evidence="4" type="ordered locus">FBFL15_1444</name>
</gene>
<dbReference type="eggNOG" id="ENOG5033R74">
    <property type="taxonomic scope" value="Bacteria"/>
</dbReference>
<keyword evidence="1 2" id="KW-0732">Signal</keyword>
<dbReference type="EMBL" id="FQ859183">
    <property type="protein sequence ID" value="CCB69514.1"/>
    <property type="molecule type" value="Genomic_DNA"/>
</dbReference>
<dbReference type="Pfam" id="PF18962">
    <property type="entry name" value="Por_Secre_tail"/>
    <property type="match status" value="1"/>
</dbReference>
<dbReference type="InterPro" id="IPR026444">
    <property type="entry name" value="Secre_tail"/>
</dbReference>